<keyword evidence="3" id="KW-1185">Reference proteome</keyword>
<evidence type="ECO:0000313" key="3">
    <source>
        <dbReference type="Proteomes" id="UP000596938"/>
    </source>
</evidence>
<dbReference type="Proteomes" id="UP000596938">
    <property type="component" value="Unassembled WGS sequence"/>
</dbReference>
<evidence type="ECO:0000256" key="1">
    <source>
        <dbReference type="SAM" id="MobiDB-lite"/>
    </source>
</evidence>
<sequence>MPTVHSGSFNDQVRAHRLSRRPLPSSLIEGSGYHSLMTVPRRPGAQKRLTAAQRLRQAANLANGSTVLGVAVALAARTRISSGPRGLILASGYRPRLPFAGAFTLGNVVLCRCTAAELLSRPALLGHEEKHCTQYAWCLGAPFLPLYFLAAGWSLVRSGNPGTRNIFERHAGLEAGGYPAVGTRRRPPRRRPSEVEV</sequence>
<evidence type="ECO:0008006" key="4">
    <source>
        <dbReference type="Google" id="ProtNLM"/>
    </source>
</evidence>
<reference evidence="3" key="1">
    <citation type="journal article" date="2019" name="Int. J. Syst. Evol. Microbiol.">
        <title>The Global Catalogue of Microorganisms (GCM) 10K type strain sequencing project: providing services to taxonomists for standard genome sequencing and annotation.</title>
        <authorList>
            <consortium name="The Broad Institute Genomics Platform"/>
            <consortium name="The Broad Institute Genome Sequencing Center for Infectious Disease"/>
            <person name="Wu L."/>
            <person name="Ma J."/>
        </authorList>
    </citation>
    <scope>NUCLEOTIDE SEQUENCE [LARGE SCALE GENOMIC DNA]</scope>
    <source>
        <strain evidence="3">CGMCC 1.1927</strain>
    </source>
</reference>
<proteinExistence type="predicted"/>
<gene>
    <name evidence="2" type="ORF">GCM10011577_10790</name>
</gene>
<organism evidence="2 3">
    <name type="scientific">Pseudarthrobacter polychromogenes</name>
    <dbReference type="NCBI Taxonomy" id="1676"/>
    <lineage>
        <taxon>Bacteria</taxon>
        <taxon>Bacillati</taxon>
        <taxon>Actinomycetota</taxon>
        <taxon>Actinomycetes</taxon>
        <taxon>Micrococcales</taxon>
        <taxon>Micrococcaceae</taxon>
        <taxon>Pseudarthrobacter</taxon>
    </lineage>
</organism>
<accession>A0ABQ1XCC4</accession>
<evidence type="ECO:0000313" key="2">
    <source>
        <dbReference type="EMBL" id="GGG90268.1"/>
    </source>
</evidence>
<comment type="caution">
    <text evidence="2">The sequence shown here is derived from an EMBL/GenBank/DDBJ whole genome shotgun (WGS) entry which is preliminary data.</text>
</comment>
<dbReference type="EMBL" id="BMKU01000002">
    <property type="protein sequence ID" value="GGG90268.1"/>
    <property type="molecule type" value="Genomic_DNA"/>
</dbReference>
<feature type="region of interest" description="Disordered" evidence="1">
    <location>
        <begin position="178"/>
        <end position="197"/>
    </location>
</feature>
<name>A0ABQ1XCC4_9MICC</name>
<protein>
    <recommendedName>
        <fullName evidence="4">DUF4157 domain-containing protein</fullName>
    </recommendedName>
</protein>